<dbReference type="InterPro" id="IPR052165">
    <property type="entry name" value="Membrane_assoc_protease"/>
</dbReference>
<dbReference type="PANTHER" id="PTHR33507:SF3">
    <property type="entry name" value="INNER MEMBRANE PROTEIN YBBJ"/>
    <property type="match status" value="1"/>
</dbReference>
<evidence type="ECO:0000313" key="8">
    <source>
        <dbReference type="Proteomes" id="UP001595823"/>
    </source>
</evidence>
<evidence type="ECO:0000313" key="7">
    <source>
        <dbReference type="EMBL" id="MFC4337989.1"/>
    </source>
</evidence>
<reference evidence="8" key="1">
    <citation type="journal article" date="2019" name="Int. J. Syst. Evol. Microbiol.">
        <title>The Global Catalogue of Microorganisms (GCM) 10K type strain sequencing project: providing services to taxonomists for standard genome sequencing and annotation.</title>
        <authorList>
            <consortium name="The Broad Institute Genomics Platform"/>
            <consortium name="The Broad Institute Genome Sequencing Center for Infectious Disease"/>
            <person name="Wu L."/>
            <person name="Ma J."/>
        </authorList>
    </citation>
    <scope>NUCLEOTIDE SEQUENCE [LARGE SCALE GENOMIC DNA]</scope>
    <source>
        <strain evidence="8">IBRC-M 10908</strain>
    </source>
</reference>
<feature type="transmembrane region" description="Helical" evidence="5">
    <location>
        <begin position="7"/>
        <end position="40"/>
    </location>
</feature>
<keyword evidence="3 5" id="KW-1133">Transmembrane helix</keyword>
<feature type="transmembrane region" description="Helical" evidence="5">
    <location>
        <begin position="46"/>
        <end position="68"/>
    </location>
</feature>
<protein>
    <submittedName>
        <fullName evidence="7">NfeD family protein</fullName>
    </submittedName>
</protein>
<comment type="caution">
    <text evidence="7">The sequence shown here is derived from an EMBL/GenBank/DDBJ whole genome shotgun (WGS) entry which is preliminary data.</text>
</comment>
<dbReference type="PANTHER" id="PTHR33507">
    <property type="entry name" value="INNER MEMBRANE PROTEIN YBBJ"/>
    <property type="match status" value="1"/>
</dbReference>
<keyword evidence="4 5" id="KW-0472">Membrane</keyword>
<keyword evidence="2 5" id="KW-0812">Transmembrane</keyword>
<dbReference type="EMBL" id="JBHSDK010000061">
    <property type="protein sequence ID" value="MFC4337989.1"/>
    <property type="molecule type" value="Genomic_DNA"/>
</dbReference>
<evidence type="ECO:0000256" key="1">
    <source>
        <dbReference type="ARBA" id="ARBA00004141"/>
    </source>
</evidence>
<evidence type="ECO:0000256" key="4">
    <source>
        <dbReference type="ARBA" id="ARBA00023136"/>
    </source>
</evidence>
<organism evidence="7 8">
    <name type="scientific">Salininema proteolyticum</name>
    <dbReference type="NCBI Taxonomy" id="1607685"/>
    <lineage>
        <taxon>Bacteria</taxon>
        <taxon>Bacillati</taxon>
        <taxon>Actinomycetota</taxon>
        <taxon>Actinomycetes</taxon>
        <taxon>Glycomycetales</taxon>
        <taxon>Glycomycetaceae</taxon>
        <taxon>Salininema</taxon>
    </lineage>
</organism>
<dbReference type="SUPFAM" id="SSF141322">
    <property type="entry name" value="NfeD domain-like"/>
    <property type="match status" value="1"/>
</dbReference>
<keyword evidence="8" id="KW-1185">Reference proteome</keyword>
<dbReference type="RefSeq" id="WP_380625543.1">
    <property type="nucleotide sequence ID" value="NZ_JBHSDK010000061.1"/>
</dbReference>
<dbReference type="Proteomes" id="UP001595823">
    <property type="component" value="Unassembled WGS sequence"/>
</dbReference>
<comment type="subcellular location">
    <subcellularLocation>
        <location evidence="1">Membrane</location>
        <topology evidence="1">Multi-pass membrane protein</topology>
    </subcellularLocation>
</comment>
<gene>
    <name evidence="7" type="ORF">ACFPET_22610</name>
</gene>
<dbReference type="InterPro" id="IPR002810">
    <property type="entry name" value="NfeD-like_C"/>
</dbReference>
<name>A0ABV8U4D4_9ACTN</name>
<dbReference type="Gene3D" id="2.40.50.140">
    <property type="entry name" value="Nucleic acid-binding proteins"/>
    <property type="match status" value="1"/>
</dbReference>
<evidence type="ECO:0000256" key="3">
    <source>
        <dbReference type="ARBA" id="ARBA00022989"/>
    </source>
</evidence>
<evidence type="ECO:0000256" key="5">
    <source>
        <dbReference type="SAM" id="Phobius"/>
    </source>
</evidence>
<dbReference type="InterPro" id="IPR012340">
    <property type="entry name" value="NA-bd_OB-fold"/>
</dbReference>
<accession>A0ABV8U4D4</accession>
<feature type="domain" description="NfeD-like C-terminal" evidence="6">
    <location>
        <begin position="85"/>
        <end position="142"/>
    </location>
</feature>
<evidence type="ECO:0000256" key="2">
    <source>
        <dbReference type="ARBA" id="ARBA00022692"/>
    </source>
</evidence>
<dbReference type="Pfam" id="PF01957">
    <property type="entry name" value="NfeD"/>
    <property type="match status" value="1"/>
</dbReference>
<proteinExistence type="predicted"/>
<sequence>MDWVIIWIIVAVILGLTELTLGTFVLAMVAVGAGAAAVSAALGAPLLVQAIVFAAATGVSMVGVRPLLRKALTKGPQNLALGPRAYEGTTVSVQERIDSSGGTVELGGDIWTAYPLEPDQAYEPGEQVTVVEVKGAIVTVWRS</sequence>
<evidence type="ECO:0000259" key="6">
    <source>
        <dbReference type="Pfam" id="PF01957"/>
    </source>
</evidence>